<dbReference type="EMBL" id="WKPO01000022">
    <property type="protein sequence ID" value="MSB49888.1"/>
    <property type="molecule type" value="Genomic_DNA"/>
</dbReference>
<name>A0A1Y4FFB3_FLAPL</name>
<sequence length="66" mass="7395">MQSLLSGVFYHISARRARTRPCLKNSNMASGEEFYPLASNFFAGILADFKEKLGRPEGKRPGDWAC</sequence>
<evidence type="ECO:0000313" key="1">
    <source>
        <dbReference type="EMBL" id="MSB49888.1"/>
    </source>
</evidence>
<accession>A0A1Y4FFB3</accession>
<proteinExistence type="predicted"/>
<comment type="caution">
    <text evidence="1">The sequence shown here is derived from an EMBL/GenBank/DDBJ whole genome shotgun (WGS) entry which is preliminary data.</text>
</comment>
<dbReference type="Proteomes" id="UP000429811">
    <property type="component" value="Unassembled WGS sequence"/>
</dbReference>
<protein>
    <submittedName>
        <fullName evidence="1">Uncharacterized protein</fullName>
    </submittedName>
</protein>
<gene>
    <name evidence="1" type="ORF">GKE90_14500</name>
</gene>
<reference evidence="1 2" key="1">
    <citation type="journal article" date="2019" name="Nat. Med.">
        <title>A library of human gut bacterial isolates paired with longitudinal multiomics data enables mechanistic microbiome research.</title>
        <authorList>
            <person name="Poyet M."/>
            <person name="Groussin M."/>
            <person name="Gibbons S.M."/>
            <person name="Avila-Pacheco J."/>
            <person name="Jiang X."/>
            <person name="Kearney S.M."/>
            <person name="Perrotta A.R."/>
            <person name="Berdy B."/>
            <person name="Zhao S."/>
            <person name="Lieberman T.D."/>
            <person name="Swanson P.K."/>
            <person name="Smith M."/>
            <person name="Roesemann S."/>
            <person name="Alexander J.E."/>
            <person name="Rich S.A."/>
            <person name="Livny J."/>
            <person name="Vlamakis H."/>
            <person name="Clish C."/>
            <person name="Bullock K."/>
            <person name="Deik A."/>
            <person name="Scott J."/>
            <person name="Pierce K.A."/>
            <person name="Xavier R.J."/>
            <person name="Alm E.J."/>
        </authorList>
    </citation>
    <scope>NUCLEOTIDE SEQUENCE [LARGE SCALE GENOMIC DNA]</scope>
    <source>
        <strain evidence="1 2">BIOML-A5</strain>
    </source>
</reference>
<evidence type="ECO:0000313" key="2">
    <source>
        <dbReference type="Proteomes" id="UP000429811"/>
    </source>
</evidence>
<dbReference type="AlphaFoldDB" id="A0A1Y4FFB3"/>
<organism evidence="1 2">
    <name type="scientific">Flavonifractor plautii</name>
    <name type="common">Fusobacterium plautii</name>
    <dbReference type="NCBI Taxonomy" id="292800"/>
    <lineage>
        <taxon>Bacteria</taxon>
        <taxon>Bacillati</taxon>
        <taxon>Bacillota</taxon>
        <taxon>Clostridia</taxon>
        <taxon>Eubacteriales</taxon>
        <taxon>Oscillospiraceae</taxon>
        <taxon>Flavonifractor</taxon>
    </lineage>
</organism>